<keyword evidence="1" id="KW-0677">Repeat</keyword>
<dbReference type="InterPro" id="IPR003409">
    <property type="entry name" value="MORN"/>
</dbReference>
<proteinExistence type="predicted"/>
<organism evidence="3 4">
    <name type="scientific">Paramecium sonneborni</name>
    <dbReference type="NCBI Taxonomy" id="65129"/>
    <lineage>
        <taxon>Eukaryota</taxon>
        <taxon>Sar</taxon>
        <taxon>Alveolata</taxon>
        <taxon>Ciliophora</taxon>
        <taxon>Intramacronucleata</taxon>
        <taxon>Oligohymenophorea</taxon>
        <taxon>Peniculida</taxon>
        <taxon>Parameciidae</taxon>
        <taxon>Paramecium</taxon>
    </lineage>
</organism>
<dbReference type="GO" id="GO:0005829">
    <property type="term" value="C:cytosol"/>
    <property type="evidence" value="ECO:0007669"/>
    <property type="project" value="TreeGrafter"/>
</dbReference>
<dbReference type="PANTHER" id="PTHR43215">
    <property type="entry name" value="RADIAL SPOKE HEAD 1 HOMOLOG"/>
    <property type="match status" value="1"/>
</dbReference>
<accession>A0A8S1RKV7</accession>
<evidence type="ECO:0000313" key="4">
    <source>
        <dbReference type="Proteomes" id="UP000692954"/>
    </source>
</evidence>
<name>A0A8S1RKV7_9CILI</name>
<dbReference type="Proteomes" id="UP000692954">
    <property type="component" value="Unassembled WGS sequence"/>
</dbReference>
<keyword evidence="4" id="KW-1185">Reference proteome</keyword>
<protein>
    <recommendedName>
        <fullName evidence="5">MORN repeat protein</fullName>
    </recommendedName>
</protein>
<dbReference type="AlphaFoldDB" id="A0A8S1RKV7"/>
<evidence type="ECO:0000313" key="3">
    <source>
        <dbReference type="EMBL" id="CAD8127689.1"/>
    </source>
</evidence>
<gene>
    <name evidence="3" type="ORF">PSON_ATCC_30995.1.T1790015</name>
</gene>
<dbReference type="OrthoDB" id="284706at2759"/>
<evidence type="ECO:0000256" key="2">
    <source>
        <dbReference type="SAM" id="MobiDB-lite"/>
    </source>
</evidence>
<evidence type="ECO:0008006" key="5">
    <source>
        <dbReference type="Google" id="ProtNLM"/>
    </source>
</evidence>
<feature type="region of interest" description="Disordered" evidence="2">
    <location>
        <begin position="496"/>
        <end position="537"/>
    </location>
</feature>
<dbReference type="SMART" id="SM00698">
    <property type="entry name" value="MORN"/>
    <property type="match status" value="10"/>
</dbReference>
<evidence type="ECO:0000256" key="1">
    <source>
        <dbReference type="ARBA" id="ARBA00022737"/>
    </source>
</evidence>
<dbReference type="EMBL" id="CAJJDN010000179">
    <property type="protein sequence ID" value="CAD8127689.1"/>
    <property type="molecule type" value="Genomic_DNA"/>
</dbReference>
<comment type="caution">
    <text evidence="3">The sequence shown here is derived from an EMBL/GenBank/DDBJ whole genome shotgun (WGS) entry which is preliminary data.</text>
</comment>
<reference evidence="3" key="1">
    <citation type="submission" date="2021-01" db="EMBL/GenBank/DDBJ databases">
        <authorList>
            <consortium name="Genoscope - CEA"/>
            <person name="William W."/>
        </authorList>
    </citation>
    <scope>NUCLEOTIDE SEQUENCE</scope>
</reference>
<dbReference type="Pfam" id="PF02493">
    <property type="entry name" value="MORN"/>
    <property type="match status" value="11"/>
</dbReference>
<sequence length="599" mass="69781">MIKQQNIQQLFPNLQEQSYKSLEKVYENIALQQFHVLVQQIKTKFPIPNQINPVQFPTQENVIEFFQNYNPIILDLTNIQDVKIKLYKNAAFYGTLVDGLRQGHGILIKQTLQLYEGQFLRDKKDGIGFELLKQNQFYYGSYLNGLPHGEGVFWSKNQKYIGQWHQGKKHGVGWYQGSHSDYYLGQWENGRCFGLCIYINGDIFVGNVTNDLKHGNGQEYFESGDYFNGEYRNGKPNGHGEFYWNNGNFYKGEFINGQRNGYGIWEGKTQEGINTYKGYYVNDKKCGEGIFEYANGTKYQGYFVDDKRCGYGEIIWQDRATYKGYWVDGLMEGEGIYEYDTLVLKGNWKTNQLQTIDKLRVSLNQFPQQHNLKEINESQDILSQIADEPDQDEIGDQFQTEILGCKTDNSNNVHPQNTSNISHNTSHNETQFNQKLPILQRQFDLLSLLDSSLQFQSLDASHRQNSSSIAIQTESKQIFLPKLNLNQKIQNQHSKSVNHNNNQFQYDSFSNSPKTRGTDLSNKSQRPQNLNKPNRSIQCRNRKYKQVLLSKKEQNIWAIKMNKLKLSPNKYSKLWNHEIVNEIKQFLYPPIWKPPSHLT</sequence>
<dbReference type="PANTHER" id="PTHR43215:SF14">
    <property type="entry name" value="RADIAL SPOKE HEAD 1 HOMOLOG"/>
    <property type="match status" value="1"/>
</dbReference>